<dbReference type="RefSeq" id="WP_110433818.1">
    <property type="nucleotide sequence ID" value="NZ_QGLR01000011.1"/>
</dbReference>
<reference evidence="1 2" key="1">
    <citation type="submission" date="2018-05" db="EMBL/GenBank/DDBJ databases">
        <title>Reference genomes for bee gut microbiota database.</title>
        <authorList>
            <person name="Ellegaard K.M."/>
        </authorList>
    </citation>
    <scope>NUCLEOTIDE SEQUENCE [LARGE SCALE GENOMIC DNA]</scope>
    <source>
        <strain evidence="1 2">ESL0182</strain>
    </source>
</reference>
<sequence length="83" mass="9715">MLVNDYIKELGNSIKDRLDPELVDYALDYINHSENVLAFETLCDHIADFDVKISEDEYQKVLHIVDLLGLDLDNRYLYINPNK</sequence>
<dbReference type="OrthoDB" id="6466334at2"/>
<keyword evidence="2" id="KW-1185">Reference proteome</keyword>
<evidence type="ECO:0008006" key="3">
    <source>
        <dbReference type="Google" id="ProtNLM"/>
    </source>
</evidence>
<accession>A0A2V4EF66</accession>
<protein>
    <recommendedName>
        <fullName evidence="3">MafI family immunity protein</fullName>
    </recommendedName>
</protein>
<proteinExistence type="predicted"/>
<dbReference type="InterPro" id="IPR047880">
    <property type="entry name" value="MafI-like"/>
</dbReference>
<organism evidence="1 2">
    <name type="scientific">Gilliamella apicola</name>
    <dbReference type="NCBI Taxonomy" id="1196095"/>
    <lineage>
        <taxon>Bacteria</taxon>
        <taxon>Pseudomonadati</taxon>
        <taxon>Pseudomonadota</taxon>
        <taxon>Gammaproteobacteria</taxon>
        <taxon>Orbales</taxon>
        <taxon>Orbaceae</taxon>
        <taxon>Gilliamella</taxon>
    </lineage>
</organism>
<dbReference type="EMBL" id="QGLR01000011">
    <property type="protein sequence ID" value="PXZ06917.1"/>
    <property type="molecule type" value="Genomic_DNA"/>
</dbReference>
<dbReference type="Proteomes" id="UP000247932">
    <property type="component" value="Unassembled WGS sequence"/>
</dbReference>
<dbReference type="NCBIfam" id="NF033691">
    <property type="entry name" value="immunity_MafI"/>
    <property type="match status" value="1"/>
</dbReference>
<evidence type="ECO:0000313" key="1">
    <source>
        <dbReference type="EMBL" id="PXZ06917.1"/>
    </source>
</evidence>
<dbReference type="AlphaFoldDB" id="A0A2V4EF66"/>
<name>A0A2V4EF66_9GAMM</name>
<comment type="caution">
    <text evidence="1">The sequence shown here is derived from an EMBL/GenBank/DDBJ whole genome shotgun (WGS) entry which is preliminary data.</text>
</comment>
<gene>
    <name evidence="1" type="ORF">DKK70_09705</name>
</gene>
<evidence type="ECO:0000313" key="2">
    <source>
        <dbReference type="Proteomes" id="UP000247932"/>
    </source>
</evidence>